<name>S0NGL5_9ENTE</name>
<dbReference type="InterPro" id="IPR007887">
    <property type="entry name" value="MecA_N"/>
</dbReference>
<proteinExistence type="predicted"/>
<organism evidence="3 4">
    <name type="scientific">Enterococcus saccharolyticus subsp. saccharolyticus ATCC 43076</name>
    <dbReference type="NCBI Taxonomy" id="1139996"/>
    <lineage>
        <taxon>Bacteria</taxon>
        <taxon>Bacillati</taxon>
        <taxon>Bacillota</taxon>
        <taxon>Bacilli</taxon>
        <taxon>Lactobacillales</taxon>
        <taxon>Enterococcaceae</taxon>
        <taxon>Enterococcus</taxon>
    </lineage>
</organism>
<dbReference type="Proteomes" id="UP000014136">
    <property type="component" value="Unassembled WGS sequence"/>
</dbReference>
<dbReference type="PATRIC" id="fig|1139996.3.peg.738"/>
<dbReference type="SUPFAM" id="SSF54427">
    <property type="entry name" value="NTF2-like"/>
    <property type="match status" value="1"/>
</dbReference>
<evidence type="ECO:0000313" key="3">
    <source>
        <dbReference type="EMBL" id="EOT30051.1"/>
    </source>
</evidence>
<dbReference type="AlphaFoldDB" id="S0NGL5"/>
<evidence type="ECO:0000313" key="4">
    <source>
        <dbReference type="Proteomes" id="UP000014136"/>
    </source>
</evidence>
<evidence type="ECO:0000256" key="1">
    <source>
        <dbReference type="SAM" id="Phobius"/>
    </source>
</evidence>
<dbReference type="STRING" id="41997.RV16_GL001946"/>
<keyword evidence="1" id="KW-1133">Transmembrane helix</keyword>
<dbReference type="GO" id="GO:0046677">
    <property type="term" value="P:response to antibiotic"/>
    <property type="evidence" value="ECO:0007669"/>
    <property type="project" value="InterPro"/>
</dbReference>
<comment type="caution">
    <text evidence="3">The sequence shown here is derived from an EMBL/GenBank/DDBJ whole genome shotgun (WGS) entry which is preliminary data.</text>
</comment>
<feature type="domain" description="NTF2-like N-terminal transpeptidase" evidence="2">
    <location>
        <begin position="36"/>
        <end position="103"/>
    </location>
</feature>
<keyword evidence="1" id="KW-0812">Transmembrane</keyword>
<gene>
    <name evidence="3" type="ORF">OMQ_00743</name>
</gene>
<dbReference type="OrthoDB" id="9766847at2"/>
<keyword evidence="1" id="KW-0472">Membrane</keyword>
<accession>S0NGL5</accession>
<keyword evidence="4" id="KW-1185">Reference proteome</keyword>
<feature type="transmembrane region" description="Helical" evidence="1">
    <location>
        <begin position="6"/>
        <end position="27"/>
    </location>
</feature>
<dbReference type="Gene3D" id="3.10.450.100">
    <property type="entry name" value="NTF2-like, domain 1"/>
    <property type="match status" value="1"/>
</dbReference>
<sequence length="114" mass="12620">MSARKGILIASVVLAVGAIGGGTYWFLQGAKEREVKKVADTYVQALEKGSYDKLVDSLSPTSIKSSGYTKEEVINKYQLIFSSLHTENAKVSDVKVEKNKTSTCYRIMCHLIHF</sequence>
<protein>
    <recommendedName>
        <fullName evidence="2">NTF2-like N-terminal transpeptidase domain-containing protein</fullName>
    </recommendedName>
</protein>
<dbReference type="InterPro" id="IPR032710">
    <property type="entry name" value="NTF2-like_dom_sf"/>
</dbReference>
<dbReference type="EMBL" id="AHYT01000002">
    <property type="protein sequence ID" value="EOT30051.1"/>
    <property type="molecule type" value="Genomic_DNA"/>
</dbReference>
<evidence type="ECO:0000259" key="2">
    <source>
        <dbReference type="Pfam" id="PF05223"/>
    </source>
</evidence>
<reference evidence="3 4" key="1">
    <citation type="submission" date="2013-03" db="EMBL/GenBank/DDBJ databases">
        <title>The Genome Sequence of Enterococcus saccharolyticus ATCC_43076 (Illumina only assembly).</title>
        <authorList>
            <consortium name="The Broad Institute Genomics Platform"/>
            <consortium name="The Broad Institute Genome Sequencing Center for Infectious Disease"/>
            <person name="Earl A."/>
            <person name="Russ C."/>
            <person name="Gilmore M."/>
            <person name="Surin D."/>
            <person name="Walker B."/>
            <person name="Young S."/>
            <person name="Zeng Q."/>
            <person name="Gargeya S."/>
            <person name="Fitzgerald M."/>
            <person name="Haas B."/>
            <person name="Abouelleil A."/>
            <person name="Allen A.W."/>
            <person name="Alvarado L."/>
            <person name="Arachchi H.M."/>
            <person name="Berlin A.M."/>
            <person name="Chapman S.B."/>
            <person name="Gainer-Dewar J."/>
            <person name="Goldberg J."/>
            <person name="Griggs A."/>
            <person name="Gujja S."/>
            <person name="Hansen M."/>
            <person name="Howarth C."/>
            <person name="Imamovic A."/>
            <person name="Ireland A."/>
            <person name="Larimer J."/>
            <person name="McCowan C."/>
            <person name="Murphy C."/>
            <person name="Pearson M."/>
            <person name="Poon T.W."/>
            <person name="Priest M."/>
            <person name="Roberts A."/>
            <person name="Saif S."/>
            <person name="Shea T."/>
            <person name="Sisk P."/>
            <person name="Sykes S."/>
            <person name="Wortman J."/>
            <person name="Nusbaum C."/>
            <person name="Birren B."/>
        </authorList>
    </citation>
    <scope>NUCLEOTIDE SEQUENCE [LARGE SCALE GENOMIC DNA]</scope>
    <source>
        <strain evidence="3 4">ATCC 43076</strain>
    </source>
</reference>
<dbReference type="HOGENOM" id="CLU_2117271_0_0_9"/>
<dbReference type="Pfam" id="PF05223">
    <property type="entry name" value="MecA_N"/>
    <property type="match status" value="1"/>
</dbReference>